<dbReference type="PRINTS" id="PR00318">
    <property type="entry name" value="GPROTEINA"/>
</dbReference>
<evidence type="ECO:0000256" key="4">
    <source>
        <dbReference type="PIRSR" id="PIRSR601019-1"/>
    </source>
</evidence>
<dbReference type="PANTHER" id="PTHR10218:SF365">
    <property type="entry name" value="EGL-30"/>
    <property type="match status" value="1"/>
</dbReference>
<sequence>MREMRSTVKLLVLRAGEADEYSFSLNTVEFRIVDAGGQRTERRKWIHCFESVHYAFYVAFLFGLPQTVTGGPTSESDDRKHDALPDDFERESA</sequence>
<dbReference type="GO" id="GO:0031683">
    <property type="term" value="F:G-protein beta/gamma-subunit complex binding"/>
    <property type="evidence" value="ECO:0007669"/>
    <property type="project" value="InterPro"/>
</dbReference>
<organism evidence="6 7">
    <name type="scientific">Hypsibius exemplaris</name>
    <name type="common">Freshwater tardigrade</name>
    <dbReference type="NCBI Taxonomy" id="2072580"/>
    <lineage>
        <taxon>Eukaryota</taxon>
        <taxon>Metazoa</taxon>
        <taxon>Ecdysozoa</taxon>
        <taxon>Tardigrada</taxon>
        <taxon>Eutardigrada</taxon>
        <taxon>Parachela</taxon>
        <taxon>Hypsibioidea</taxon>
        <taxon>Hypsibiidae</taxon>
        <taxon>Hypsibius</taxon>
    </lineage>
</organism>
<dbReference type="AlphaFoldDB" id="A0A1W0X3T3"/>
<dbReference type="GO" id="GO:0007188">
    <property type="term" value="P:adenylate cyclase-modulating G protein-coupled receptor signaling pathway"/>
    <property type="evidence" value="ECO:0007669"/>
    <property type="project" value="TreeGrafter"/>
</dbReference>
<dbReference type="GO" id="GO:0060158">
    <property type="term" value="P:phospholipase C-activating dopamine receptor signaling pathway"/>
    <property type="evidence" value="ECO:0007669"/>
    <property type="project" value="TreeGrafter"/>
</dbReference>
<dbReference type="EMBL" id="MTYJ01000019">
    <property type="protein sequence ID" value="OQV22088.1"/>
    <property type="molecule type" value="Genomic_DNA"/>
</dbReference>
<accession>A0A1W0X3T3</accession>
<keyword evidence="2 4" id="KW-0342">GTP-binding</keyword>
<keyword evidence="3" id="KW-0807">Transducer</keyword>
<feature type="region of interest" description="Disordered" evidence="5">
    <location>
        <begin position="69"/>
        <end position="93"/>
    </location>
</feature>
<dbReference type="OrthoDB" id="5817230at2759"/>
<dbReference type="Proteomes" id="UP000192578">
    <property type="component" value="Unassembled WGS sequence"/>
</dbReference>
<dbReference type="Pfam" id="PF00503">
    <property type="entry name" value="G-alpha"/>
    <property type="match status" value="1"/>
</dbReference>
<dbReference type="SUPFAM" id="SSF52540">
    <property type="entry name" value="P-loop containing nucleoside triphosphate hydrolases"/>
    <property type="match status" value="1"/>
</dbReference>
<dbReference type="InterPro" id="IPR001019">
    <property type="entry name" value="Gprotein_alpha_su"/>
</dbReference>
<dbReference type="GO" id="GO:0005525">
    <property type="term" value="F:GTP binding"/>
    <property type="evidence" value="ECO:0007669"/>
    <property type="project" value="UniProtKB-KW"/>
</dbReference>
<keyword evidence="1 4" id="KW-0547">Nucleotide-binding</keyword>
<dbReference type="GO" id="GO:0001664">
    <property type="term" value="F:G protein-coupled receptor binding"/>
    <property type="evidence" value="ECO:0007669"/>
    <property type="project" value="TreeGrafter"/>
</dbReference>
<evidence type="ECO:0000256" key="5">
    <source>
        <dbReference type="SAM" id="MobiDB-lite"/>
    </source>
</evidence>
<evidence type="ECO:0000256" key="3">
    <source>
        <dbReference type="ARBA" id="ARBA00023224"/>
    </source>
</evidence>
<proteinExistence type="predicted"/>
<dbReference type="PANTHER" id="PTHR10218">
    <property type="entry name" value="GTP-BINDING PROTEIN ALPHA SUBUNIT"/>
    <property type="match status" value="1"/>
</dbReference>
<dbReference type="PROSITE" id="PS51882">
    <property type="entry name" value="G_ALPHA"/>
    <property type="match status" value="1"/>
</dbReference>
<evidence type="ECO:0000313" key="7">
    <source>
        <dbReference type="Proteomes" id="UP000192578"/>
    </source>
</evidence>
<reference evidence="7" key="1">
    <citation type="submission" date="2017-01" db="EMBL/GenBank/DDBJ databases">
        <title>Comparative genomics of anhydrobiosis in the tardigrade Hypsibius dujardini.</title>
        <authorList>
            <person name="Yoshida Y."/>
            <person name="Koutsovoulos G."/>
            <person name="Laetsch D."/>
            <person name="Stevens L."/>
            <person name="Kumar S."/>
            <person name="Horikawa D."/>
            <person name="Ishino K."/>
            <person name="Komine S."/>
            <person name="Tomita M."/>
            <person name="Blaxter M."/>
            <person name="Arakawa K."/>
        </authorList>
    </citation>
    <scope>NUCLEOTIDE SEQUENCE [LARGE SCALE GENOMIC DNA]</scope>
    <source>
        <strain evidence="7">Z151</strain>
    </source>
</reference>
<dbReference type="Gene3D" id="3.40.50.300">
    <property type="entry name" value="P-loop containing nucleotide triphosphate hydrolases"/>
    <property type="match status" value="1"/>
</dbReference>
<feature type="binding site" evidence="4">
    <location>
        <begin position="34"/>
        <end position="38"/>
    </location>
    <ligand>
        <name>GTP</name>
        <dbReference type="ChEBI" id="CHEBI:37565"/>
    </ligand>
</feature>
<name>A0A1W0X3T3_HYPEX</name>
<evidence type="ECO:0000256" key="2">
    <source>
        <dbReference type="ARBA" id="ARBA00023134"/>
    </source>
</evidence>
<gene>
    <name evidence="6" type="ORF">BV898_03933</name>
</gene>
<protein>
    <submittedName>
        <fullName evidence="6">Uncharacterized protein</fullName>
    </submittedName>
</protein>
<comment type="caution">
    <text evidence="6">The sequence shown here is derived from an EMBL/GenBank/DDBJ whole genome shotgun (WGS) entry which is preliminary data.</text>
</comment>
<evidence type="ECO:0000256" key="1">
    <source>
        <dbReference type="ARBA" id="ARBA00022741"/>
    </source>
</evidence>
<dbReference type="GO" id="GO:0005737">
    <property type="term" value="C:cytoplasm"/>
    <property type="evidence" value="ECO:0007669"/>
    <property type="project" value="TreeGrafter"/>
</dbReference>
<keyword evidence="7" id="KW-1185">Reference proteome</keyword>
<evidence type="ECO:0000313" key="6">
    <source>
        <dbReference type="EMBL" id="OQV22088.1"/>
    </source>
</evidence>
<dbReference type="GO" id="GO:0005834">
    <property type="term" value="C:heterotrimeric G-protein complex"/>
    <property type="evidence" value="ECO:0007669"/>
    <property type="project" value="TreeGrafter"/>
</dbReference>
<dbReference type="InterPro" id="IPR027417">
    <property type="entry name" value="P-loop_NTPase"/>
</dbReference>
<dbReference type="GO" id="GO:0003924">
    <property type="term" value="F:GTPase activity"/>
    <property type="evidence" value="ECO:0007669"/>
    <property type="project" value="InterPro"/>
</dbReference>